<evidence type="ECO:0000313" key="6">
    <source>
        <dbReference type="EMBL" id="EED36495.1"/>
    </source>
</evidence>
<feature type="chain" id="PRO_5002876298" evidence="5">
    <location>
        <begin position="27"/>
        <end position="254"/>
    </location>
</feature>
<dbReference type="STRING" id="565045.NOR51B_2447"/>
<dbReference type="CDD" id="cd13539">
    <property type="entry name" value="PBP2_AvModA"/>
    <property type="match status" value="1"/>
</dbReference>
<dbReference type="GO" id="GO:0015689">
    <property type="term" value="P:molybdate ion transport"/>
    <property type="evidence" value="ECO:0007669"/>
    <property type="project" value="InterPro"/>
</dbReference>
<dbReference type="GO" id="GO:0030973">
    <property type="term" value="F:molybdate ion binding"/>
    <property type="evidence" value="ECO:0007669"/>
    <property type="project" value="InterPro"/>
</dbReference>
<feature type="signal peptide" evidence="5">
    <location>
        <begin position="1"/>
        <end position="26"/>
    </location>
</feature>
<evidence type="ECO:0000256" key="2">
    <source>
        <dbReference type="ARBA" id="ARBA00022723"/>
    </source>
</evidence>
<evidence type="ECO:0000256" key="4">
    <source>
        <dbReference type="PIRSR" id="PIRSR004846-1"/>
    </source>
</evidence>
<dbReference type="eggNOG" id="COG0725">
    <property type="taxonomic scope" value="Bacteria"/>
</dbReference>
<keyword evidence="4" id="KW-0500">Molybdenum</keyword>
<gene>
    <name evidence="6" type="primary">modA</name>
    <name evidence="6" type="ORF">NOR51B_2447</name>
</gene>
<dbReference type="SUPFAM" id="SSF53850">
    <property type="entry name" value="Periplasmic binding protein-like II"/>
    <property type="match status" value="1"/>
</dbReference>
<evidence type="ECO:0000256" key="5">
    <source>
        <dbReference type="SAM" id="SignalP"/>
    </source>
</evidence>
<dbReference type="PANTHER" id="PTHR30632:SF14">
    <property type="entry name" value="TUNGSTATE_MOLYBDATE_CHROMATE-BINDING PROTEIN MODA"/>
    <property type="match status" value="1"/>
</dbReference>
<dbReference type="PIRSF" id="PIRSF004846">
    <property type="entry name" value="ModA"/>
    <property type="match status" value="1"/>
</dbReference>
<name>B8KWM4_9GAMM</name>
<feature type="binding site" evidence="4">
    <location>
        <position position="169"/>
    </location>
    <ligand>
        <name>molybdate</name>
        <dbReference type="ChEBI" id="CHEBI:36264"/>
    </ligand>
</feature>
<organism evidence="6 7">
    <name type="scientific">Luminiphilus syltensis NOR5-1B</name>
    <dbReference type="NCBI Taxonomy" id="565045"/>
    <lineage>
        <taxon>Bacteria</taxon>
        <taxon>Pseudomonadati</taxon>
        <taxon>Pseudomonadota</taxon>
        <taxon>Gammaproteobacteria</taxon>
        <taxon>Cellvibrionales</taxon>
        <taxon>Halieaceae</taxon>
        <taxon>Luminiphilus</taxon>
    </lineage>
</organism>
<dbReference type="InterPro" id="IPR044084">
    <property type="entry name" value="AvModA-like_subst-bd"/>
</dbReference>
<evidence type="ECO:0000256" key="1">
    <source>
        <dbReference type="ARBA" id="ARBA00009175"/>
    </source>
</evidence>
<evidence type="ECO:0000313" key="7">
    <source>
        <dbReference type="Proteomes" id="UP000004699"/>
    </source>
</evidence>
<dbReference type="Gene3D" id="3.40.190.10">
    <property type="entry name" value="Periplasmic binding protein-like II"/>
    <property type="match status" value="2"/>
</dbReference>
<protein>
    <submittedName>
        <fullName evidence="6">Molybdate ABC transporter, periplasmic molybdate-binding protein</fullName>
    </submittedName>
</protein>
<comment type="similarity">
    <text evidence="1">Belongs to the bacterial solute-binding protein ModA family.</text>
</comment>
<reference evidence="7" key="1">
    <citation type="journal article" date="2013" name="BMC Microbiol.">
        <title>Taxonomy and evolution of bacteriochlorophyll a-containing members of the OM60/NOR5 clade of marine gammaproteobacteria: description of Luminiphilus syltensis gen. nov., sp. nov., reclassification of Haliea rubra as Pseudohaliea rubra gen. nov., comb. nov., and emendation of Chromatocurvus halotolerans.</title>
        <authorList>
            <person name="Spring S."/>
            <person name="Riedel T."/>
            <person name="Sproer C."/>
            <person name="Yan S."/>
            <person name="Harder J."/>
            <person name="Fuchs B.M."/>
        </authorList>
    </citation>
    <scope>NUCLEOTIDE SEQUENCE [LARGE SCALE GENOMIC DNA]</scope>
    <source>
        <strain evidence="7">NOR51-B</strain>
    </source>
</reference>
<dbReference type="HOGENOM" id="CLU_065520_1_0_6"/>
<dbReference type="RefSeq" id="WP_009021238.1">
    <property type="nucleotide sequence ID" value="NZ_DS999411.1"/>
</dbReference>
<proteinExistence type="inferred from homology"/>
<dbReference type="Pfam" id="PF13531">
    <property type="entry name" value="SBP_bac_11"/>
    <property type="match status" value="1"/>
</dbReference>
<keyword evidence="7" id="KW-1185">Reference proteome</keyword>
<dbReference type="InterPro" id="IPR005950">
    <property type="entry name" value="ModA"/>
</dbReference>
<dbReference type="AlphaFoldDB" id="B8KWM4"/>
<dbReference type="InterPro" id="IPR050682">
    <property type="entry name" value="ModA/WtpA"/>
</dbReference>
<dbReference type="PANTHER" id="PTHR30632">
    <property type="entry name" value="MOLYBDATE-BINDING PERIPLASMIC PROTEIN"/>
    <property type="match status" value="1"/>
</dbReference>
<dbReference type="Proteomes" id="UP000004699">
    <property type="component" value="Unassembled WGS sequence"/>
</dbReference>
<sequence>MTKRVLGVVRWCSLVCSFGLSGAVFAETATIAVASNFAVPARAIADAVEANSGHRFHIVVGSTGKLYAQIVNGARFDVFLAADVERPQALFDRGFSASGPPRIFARGRLAVWIPGAQHPDEETVTTFKPEHVAIANPALAPYGRAAMSALNALGLDQRWRERLVKAESVGGAFTLVASGSADLGFVALSSLLAYGADPAEFWRVPDHAYTAIEQAAIVLLPGAENPAVHAFMRAFEGDVYSQLMEQWGFAPVTP</sequence>
<keyword evidence="2 4" id="KW-0479">Metal-binding</keyword>
<feature type="binding site" evidence="4">
    <location>
        <position position="63"/>
    </location>
    <ligand>
        <name>molybdate</name>
        <dbReference type="ChEBI" id="CHEBI:36264"/>
    </ligand>
</feature>
<accession>B8KWM4</accession>
<evidence type="ECO:0000256" key="3">
    <source>
        <dbReference type="ARBA" id="ARBA00022729"/>
    </source>
</evidence>
<keyword evidence="3 5" id="KW-0732">Signal</keyword>
<dbReference type="GO" id="GO:0046872">
    <property type="term" value="F:metal ion binding"/>
    <property type="evidence" value="ECO:0007669"/>
    <property type="project" value="UniProtKB-KW"/>
</dbReference>
<dbReference type="EMBL" id="DS999411">
    <property type="protein sequence ID" value="EED36495.1"/>
    <property type="molecule type" value="Genomic_DNA"/>
</dbReference>
<dbReference type="NCBIfam" id="TIGR01256">
    <property type="entry name" value="modA"/>
    <property type="match status" value="1"/>
</dbReference>